<dbReference type="KEGG" id="vpo:Kpol_385p4"/>
<dbReference type="GO" id="GO:0061617">
    <property type="term" value="C:MICOS complex"/>
    <property type="evidence" value="ECO:0007669"/>
    <property type="project" value="EnsemblFungi"/>
</dbReference>
<evidence type="ECO:0008006" key="3">
    <source>
        <dbReference type="Google" id="ProtNLM"/>
    </source>
</evidence>
<protein>
    <recommendedName>
        <fullName evidence="3">MICOS complex subunit MIC19</fullName>
    </recommendedName>
</protein>
<dbReference type="GO" id="GO:0044284">
    <property type="term" value="C:mitochondrial crista junction"/>
    <property type="evidence" value="ECO:0007669"/>
    <property type="project" value="EnsemblFungi"/>
</dbReference>
<sequence>MGAQPSKPAETKVFIPRSQVDFSESLLATLESSTETNFTRGQIAERYVEQRVAERLAQLEEDTLKKFETKLDASLLNNTSGTDETDPTKSLSTKLLNDKIDALNKRLSAFEVRQFEKDEKLKILDGNDGARKQLLQCLLDNAGKPLNCYDLIQQFKNTVASNSN</sequence>
<dbReference type="InterPro" id="IPR012471">
    <property type="entry name" value="DUF1690"/>
</dbReference>
<dbReference type="GO" id="GO:0042407">
    <property type="term" value="P:cristae formation"/>
    <property type="evidence" value="ECO:0007669"/>
    <property type="project" value="EnsemblFungi"/>
</dbReference>
<dbReference type="Pfam" id="PF07956">
    <property type="entry name" value="DUF1690"/>
    <property type="match status" value="1"/>
</dbReference>
<name>A7TS16_VANPO</name>
<dbReference type="HOGENOM" id="CLU_093897_3_0_1"/>
<dbReference type="OMA" id="TDFTRQQ"/>
<dbReference type="PhylomeDB" id="A7TS16"/>
<keyword evidence="2" id="KW-1185">Reference proteome</keyword>
<dbReference type="AlphaFoldDB" id="A7TS16"/>
<dbReference type="OrthoDB" id="5544375at2759"/>
<dbReference type="eggNOG" id="ENOG502SDJV">
    <property type="taxonomic scope" value="Eukaryota"/>
</dbReference>
<dbReference type="GeneID" id="5542972"/>
<proteinExistence type="predicted"/>
<dbReference type="Proteomes" id="UP000000267">
    <property type="component" value="Unassembled WGS sequence"/>
</dbReference>
<evidence type="ECO:0000313" key="1">
    <source>
        <dbReference type="EMBL" id="EDO14935.1"/>
    </source>
</evidence>
<dbReference type="InParanoid" id="A7TS16"/>
<dbReference type="EMBL" id="DS480495">
    <property type="protein sequence ID" value="EDO14935.1"/>
    <property type="molecule type" value="Genomic_DNA"/>
</dbReference>
<dbReference type="STRING" id="436907.A7TS16"/>
<accession>A7TS16</accession>
<evidence type="ECO:0000313" key="2">
    <source>
        <dbReference type="Proteomes" id="UP000000267"/>
    </source>
</evidence>
<dbReference type="RefSeq" id="XP_001642793.1">
    <property type="nucleotide sequence ID" value="XM_001642743.1"/>
</dbReference>
<reference evidence="1 2" key="1">
    <citation type="journal article" date="2007" name="Proc. Natl. Acad. Sci. U.S.A.">
        <title>Independent sorting-out of thousands of duplicated gene pairs in two yeast species descended from a whole-genome duplication.</title>
        <authorList>
            <person name="Scannell D.R."/>
            <person name="Frank A.C."/>
            <person name="Conant G.C."/>
            <person name="Byrne K.P."/>
            <person name="Woolfit M."/>
            <person name="Wolfe K.H."/>
        </authorList>
    </citation>
    <scope>NUCLEOTIDE SEQUENCE [LARGE SCALE GENOMIC DNA]</scope>
    <source>
        <strain evidence="2">ATCC 22028 / DSM 70294 / BCRC 21397 / CBS 2163 / NBRC 10782 / NRRL Y-8283 / UCD 57-17</strain>
    </source>
</reference>
<dbReference type="FunCoup" id="A7TS16">
    <property type="interactions" value="69"/>
</dbReference>
<organism evidence="2">
    <name type="scientific">Vanderwaltozyma polyspora (strain ATCC 22028 / DSM 70294 / BCRC 21397 / CBS 2163 / NBRC 10782 / NRRL Y-8283 / UCD 57-17)</name>
    <name type="common">Kluyveromyces polysporus</name>
    <dbReference type="NCBI Taxonomy" id="436907"/>
    <lineage>
        <taxon>Eukaryota</taxon>
        <taxon>Fungi</taxon>
        <taxon>Dikarya</taxon>
        <taxon>Ascomycota</taxon>
        <taxon>Saccharomycotina</taxon>
        <taxon>Saccharomycetes</taxon>
        <taxon>Saccharomycetales</taxon>
        <taxon>Saccharomycetaceae</taxon>
        <taxon>Vanderwaltozyma</taxon>
    </lineage>
</organism>
<gene>
    <name evidence="1" type="ORF">Kpol_385p4</name>
</gene>